<evidence type="ECO:0000313" key="2">
    <source>
        <dbReference type="Proteomes" id="UP000479000"/>
    </source>
</evidence>
<dbReference type="Proteomes" id="UP000479000">
    <property type="component" value="Unassembled WGS sequence"/>
</dbReference>
<name>A0A6H5G114_9HEMI</name>
<evidence type="ECO:0000313" key="1">
    <source>
        <dbReference type="EMBL" id="CAA9996128.1"/>
    </source>
</evidence>
<sequence length="102" mass="11814">MKTIPKCSGLADDDRKTARKRIIDEHKLHYLPEAVDYSEDEFIKILLMTLLLLTSGTAQGAIALEIVKFFENVHKQDLNSNKNSKNERKEIVYSTIKFRYIV</sequence>
<protein>
    <submittedName>
        <fullName evidence="1">Uncharacterized protein</fullName>
    </submittedName>
</protein>
<dbReference type="AlphaFoldDB" id="A0A6H5G114"/>
<accession>A0A6H5G114</accession>
<proteinExistence type="predicted"/>
<keyword evidence="2" id="KW-1185">Reference proteome</keyword>
<reference evidence="1 2" key="1">
    <citation type="submission" date="2020-02" db="EMBL/GenBank/DDBJ databases">
        <authorList>
            <person name="Ferguson B K."/>
        </authorList>
    </citation>
    <scope>NUCLEOTIDE SEQUENCE [LARGE SCALE GENOMIC DNA]</scope>
</reference>
<dbReference type="EMBL" id="CADCXU010004420">
    <property type="protein sequence ID" value="CAA9996128.1"/>
    <property type="molecule type" value="Genomic_DNA"/>
</dbReference>
<gene>
    <name evidence="1" type="ORF">NTEN_LOCUS2731</name>
</gene>
<organism evidence="1 2">
    <name type="scientific">Nesidiocoris tenuis</name>
    <dbReference type="NCBI Taxonomy" id="355587"/>
    <lineage>
        <taxon>Eukaryota</taxon>
        <taxon>Metazoa</taxon>
        <taxon>Ecdysozoa</taxon>
        <taxon>Arthropoda</taxon>
        <taxon>Hexapoda</taxon>
        <taxon>Insecta</taxon>
        <taxon>Pterygota</taxon>
        <taxon>Neoptera</taxon>
        <taxon>Paraneoptera</taxon>
        <taxon>Hemiptera</taxon>
        <taxon>Heteroptera</taxon>
        <taxon>Panheteroptera</taxon>
        <taxon>Cimicomorpha</taxon>
        <taxon>Miridae</taxon>
        <taxon>Dicyphina</taxon>
        <taxon>Nesidiocoris</taxon>
    </lineage>
</organism>